<dbReference type="InterPro" id="IPR029045">
    <property type="entry name" value="ClpP/crotonase-like_dom_sf"/>
</dbReference>
<feature type="domain" description="Tail specific protease" evidence="2">
    <location>
        <begin position="133"/>
        <end position="325"/>
    </location>
</feature>
<dbReference type="Pfam" id="PF03572">
    <property type="entry name" value="Peptidase_S41"/>
    <property type="match status" value="1"/>
</dbReference>
<name>A0A2A5WCF0_9GAMM</name>
<protein>
    <recommendedName>
        <fullName evidence="2">Tail specific protease domain-containing protein</fullName>
    </recommendedName>
</protein>
<feature type="signal peptide" evidence="1">
    <location>
        <begin position="1"/>
        <end position="19"/>
    </location>
</feature>
<sequence>MLRFLLILGCTFFMSLVYSQTNSQNAVADNSLDYYLFQSFLATGSQQRISLNHIGIQGKQLEAGFLVTAVLEGYPAHTIGLNRGDVITSVDGEPFHSVNTFNIERDSNGAFVSFTQEHRLTFQRNDTTVEVSVLPVFENLFDSYRSATSNSVLEFSAGNKTIGYIRFWALSRGTNDLINYQKLIASLDHCDGIIFDLRNSFGYLDSQHLDLVFNDKDNYFIVTEPPDHNYDFADLSPNLTFENYRKPIALLLNEDTRGGTELFAHQLAKLQRVITIGSATAGKIGSFRIKSDFAESHIEYQPATAVFIDGILFEGLGIEPDLSVRFPYETTTRGDPQYDAAVNALLGII</sequence>
<dbReference type="InterPro" id="IPR005151">
    <property type="entry name" value="Tail-specific_protease"/>
</dbReference>
<dbReference type="SUPFAM" id="SSF50156">
    <property type="entry name" value="PDZ domain-like"/>
    <property type="match status" value="1"/>
</dbReference>
<proteinExistence type="predicted"/>
<dbReference type="EMBL" id="NTJZ01000005">
    <property type="protein sequence ID" value="PDH34003.1"/>
    <property type="molecule type" value="Genomic_DNA"/>
</dbReference>
<evidence type="ECO:0000313" key="3">
    <source>
        <dbReference type="EMBL" id="PDH34003.1"/>
    </source>
</evidence>
<dbReference type="Gene3D" id="2.30.42.10">
    <property type="match status" value="1"/>
</dbReference>
<organism evidence="3 4">
    <name type="scientific">OM182 bacterium MED-G28</name>
    <dbReference type="NCBI Taxonomy" id="1986256"/>
    <lineage>
        <taxon>Bacteria</taxon>
        <taxon>Pseudomonadati</taxon>
        <taxon>Pseudomonadota</taxon>
        <taxon>Gammaproteobacteria</taxon>
        <taxon>OMG group</taxon>
        <taxon>OM182 clade</taxon>
    </lineage>
</organism>
<gene>
    <name evidence="3" type="ORF">CNF02_06500</name>
</gene>
<dbReference type="PANTHER" id="PTHR32060">
    <property type="entry name" value="TAIL-SPECIFIC PROTEASE"/>
    <property type="match status" value="1"/>
</dbReference>
<evidence type="ECO:0000313" key="4">
    <source>
        <dbReference type="Proteomes" id="UP000219329"/>
    </source>
</evidence>
<dbReference type="GO" id="GO:0004175">
    <property type="term" value="F:endopeptidase activity"/>
    <property type="evidence" value="ECO:0007669"/>
    <property type="project" value="TreeGrafter"/>
</dbReference>
<reference evidence="3 4" key="1">
    <citation type="submission" date="2017-08" db="EMBL/GenBank/DDBJ databases">
        <title>Fine stratification of microbial communities through a metagenomic profile of the photic zone.</title>
        <authorList>
            <person name="Haro-Moreno J.M."/>
            <person name="Lopez-Perez M."/>
            <person name="De La Torre J."/>
            <person name="Picazo A."/>
            <person name="Camacho A."/>
            <person name="Rodriguez-Valera F."/>
        </authorList>
    </citation>
    <scope>NUCLEOTIDE SEQUENCE [LARGE SCALE GENOMIC DNA]</scope>
    <source>
        <strain evidence="3">MED-G28</strain>
    </source>
</reference>
<dbReference type="InterPro" id="IPR036034">
    <property type="entry name" value="PDZ_sf"/>
</dbReference>
<dbReference type="Pfam" id="PF13180">
    <property type="entry name" value="PDZ_2"/>
    <property type="match status" value="1"/>
</dbReference>
<dbReference type="SMART" id="SM00245">
    <property type="entry name" value="TSPc"/>
    <property type="match status" value="1"/>
</dbReference>
<evidence type="ECO:0000256" key="1">
    <source>
        <dbReference type="SAM" id="SignalP"/>
    </source>
</evidence>
<dbReference type="PANTHER" id="PTHR32060:SF22">
    <property type="entry name" value="CARBOXYL-TERMINAL-PROCESSING PEPTIDASE 3, CHLOROPLASTIC"/>
    <property type="match status" value="1"/>
</dbReference>
<dbReference type="SUPFAM" id="SSF52096">
    <property type="entry name" value="ClpP/crotonase"/>
    <property type="match status" value="1"/>
</dbReference>
<dbReference type="InterPro" id="IPR001478">
    <property type="entry name" value="PDZ"/>
</dbReference>
<comment type="caution">
    <text evidence="3">The sequence shown here is derived from an EMBL/GenBank/DDBJ whole genome shotgun (WGS) entry which is preliminary data.</text>
</comment>
<dbReference type="Proteomes" id="UP000219329">
    <property type="component" value="Unassembled WGS sequence"/>
</dbReference>
<dbReference type="GO" id="GO:0006508">
    <property type="term" value="P:proteolysis"/>
    <property type="evidence" value="ECO:0007669"/>
    <property type="project" value="InterPro"/>
</dbReference>
<dbReference type="Gene3D" id="3.90.226.10">
    <property type="entry name" value="2-enoyl-CoA Hydratase, Chain A, domain 1"/>
    <property type="match status" value="1"/>
</dbReference>
<keyword evidence="1" id="KW-0732">Signal</keyword>
<dbReference type="GO" id="GO:0008236">
    <property type="term" value="F:serine-type peptidase activity"/>
    <property type="evidence" value="ECO:0007669"/>
    <property type="project" value="InterPro"/>
</dbReference>
<accession>A0A2A5WCF0</accession>
<dbReference type="AlphaFoldDB" id="A0A2A5WCF0"/>
<feature type="chain" id="PRO_5012178919" description="Tail specific protease domain-containing protein" evidence="1">
    <location>
        <begin position="20"/>
        <end position="349"/>
    </location>
</feature>
<evidence type="ECO:0000259" key="2">
    <source>
        <dbReference type="SMART" id="SM00245"/>
    </source>
</evidence>